<evidence type="ECO:0000256" key="5">
    <source>
        <dbReference type="ARBA" id="ARBA00022989"/>
    </source>
</evidence>
<feature type="transmembrane region" description="Helical" evidence="7">
    <location>
        <begin position="155"/>
        <end position="174"/>
    </location>
</feature>
<gene>
    <name evidence="10" type="primary">msbA</name>
    <name evidence="10" type="ORF">DOFOFD_00130</name>
</gene>
<evidence type="ECO:0000256" key="4">
    <source>
        <dbReference type="ARBA" id="ARBA00022840"/>
    </source>
</evidence>
<evidence type="ECO:0000259" key="8">
    <source>
        <dbReference type="PROSITE" id="PS50893"/>
    </source>
</evidence>
<feature type="domain" description="ABC transporter" evidence="8">
    <location>
        <begin position="356"/>
        <end position="589"/>
    </location>
</feature>
<dbReference type="Gene3D" id="1.20.1560.10">
    <property type="entry name" value="ABC transporter type 1, transmembrane domain"/>
    <property type="match status" value="1"/>
</dbReference>
<evidence type="ECO:0000256" key="7">
    <source>
        <dbReference type="SAM" id="Phobius"/>
    </source>
</evidence>
<dbReference type="PROSITE" id="PS50893">
    <property type="entry name" value="ABC_TRANSPORTER_2"/>
    <property type="match status" value="1"/>
</dbReference>
<dbReference type="InterPro" id="IPR003439">
    <property type="entry name" value="ABC_transporter-like_ATP-bd"/>
</dbReference>
<feature type="transmembrane region" description="Helical" evidence="7">
    <location>
        <begin position="41"/>
        <end position="62"/>
    </location>
</feature>
<dbReference type="GO" id="GO:0005524">
    <property type="term" value="F:ATP binding"/>
    <property type="evidence" value="ECO:0007669"/>
    <property type="project" value="UniProtKB-KW"/>
</dbReference>
<evidence type="ECO:0000313" key="11">
    <source>
        <dbReference type="Proteomes" id="UP001312908"/>
    </source>
</evidence>
<dbReference type="Pfam" id="PF00005">
    <property type="entry name" value="ABC_tran"/>
    <property type="match status" value="1"/>
</dbReference>
<keyword evidence="2 7" id="KW-0812">Transmembrane</keyword>
<dbReference type="PANTHER" id="PTHR43394:SF1">
    <property type="entry name" value="ATP-BINDING CASSETTE SUB-FAMILY B MEMBER 10, MITOCHONDRIAL"/>
    <property type="match status" value="1"/>
</dbReference>
<feature type="transmembrane region" description="Helical" evidence="7">
    <location>
        <begin position="180"/>
        <end position="198"/>
    </location>
</feature>
<dbReference type="PROSITE" id="PS50929">
    <property type="entry name" value="ABC_TM1F"/>
    <property type="match status" value="1"/>
</dbReference>
<dbReference type="InterPro" id="IPR017871">
    <property type="entry name" value="ABC_transporter-like_CS"/>
</dbReference>
<proteinExistence type="predicted"/>
<dbReference type="Gene3D" id="3.40.50.300">
    <property type="entry name" value="P-loop containing nucleotide triphosphate hydrolases"/>
    <property type="match status" value="1"/>
</dbReference>
<dbReference type="SMART" id="SM00382">
    <property type="entry name" value="AAA"/>
    <property type="match status" value="1"/>
</dbReference>
<sequence length="598" mass="64603">MTKPMMAPRTPPRKIDPQGARGRALLWRIWRDEIRHYKWRVTAVIILTLLTAGLTALYPLVIKRAVDMFTARDPRILYQVPALVVMLTGLKALCQYGQSLSVQALVLLVIRNLQFRMFGHALSADIARIEREAPAQWASRFTTDAVSIRDAMVRAVNALGDVVTVIGLALSMIYTDWELSLIALLLYPAAAVPIQKLGRRVRRASGSMQEQIGKTASILNESFALARQVRVYGLEPVETRRIDHSLELLHVAFMKITRGRARVDPVLEVLGGTAIALVLGFAGWRSTMGGSDFGGFTAFIAALFAASRPLRALGSLNAALQEGLGGVERVFAVIDEPPAVTQSPNARNLPEGRGDLMFSHVQFSYPDGRVGLRDLSFHAAPGQTVALVGPSGAGKSTALSLIPRLHDVTSGGITLDGVDLRDLDLKVLRSAIAYVSQDTTLFDLSVAENIHIGRPDATEAEVVAAAEAAAVDFAHELPRGLHTLVGPGGGRLSGGQRQRVALARALLRDPRLLLLDEATSALDAENEAKVQETLAKLRQGRTTIVVAHRLATIQSADLIVILADGQAVEFGTHQELLARGGLYARFVENQSLGVLTEA</sequence>
<accession>A0ABU7TZ85</accession>
<dbReference type="Proteomes" id="UP001312908">
    <property type="component" value="Unassembled WGS sequence"/>
</dbReference>
<keyword evidence="3" id="KW-0547">Nucleotide-binding</keyword>
<keyword evidence="6 7" id="KW-0472">Membrane</keyword>
<keyword evidence="4 10" id="KW-0067">ATP-binding</keyword>
<dbReference type="SUPFAM" id="SSF52540">
    <property type="entry name" value="P-loop containing nucleoside triphosphate hydrolases"/>
    <property type="match status" value="1"/>
</dbReference>
<protein>
    <submittedName>
        <fullName evidence="10">Lipid A export ATP-binding/permease protein MsbA</fullName>
    </submittedName>
</protein>
<reference evidence="10 11" key="1">
    <citation type="submission" date="2023-10" db="EMBL/GenBank/DDBJ databases">
        <title>Sorlinia euscelidii gen. nov., sp. nov., an acetic acid bacteria isolated from the gut of Euscelidius variegatus emitter.</title>
        <authorList>
            <person name="Michoud G."/>
            <person name="Marasco R."/>
            <person name="Seferji K."/>
            <person name="Gonella E."/>
            <person name="Garuglieri E."/>
            <person name="Alma A."/>
            <person name="Mapelli F."/>
            <person name="Borin S."/>
            <person name="Daffonchio D."/>
            <person name="Crotti E."/>
        </authorList>
    </citation>
    <scope>NUCLEOTIDE SEQUENCE [LARGE SCALE GENOMIC DNA]</scope>
    <source>
        <strain evidence="10 11">EV16P</strain>
    </source>
</reference>
<feature type="transmembrane region" description="Helical" evidence="7">
    <location>
        <begin position="265"/>
        <end position="284"/>
    </location>
</feature>
<evidence type="ECO:0000256" key="1">
    <source>
        <dbReference type="ARBA" id="ARBA00004651"/>
    </source>
</evidence>
<dbReference type="CDD" id="cd18552">
    <property type="entry name" value="ABC_6TM_MsbA_like"/>
    <property type="match status" value="1"/>
</dbReference>
<dbReference type="Pfam" id="PF00664">
    <property type="entry name" value="ABC_membrane"/>
    <property type="match status" value="1"/>
</dbReference>
<keyword evidence="11" id="KW-1185">Reference proteome</keyword>
<name>A0ABU7TZ85_9PROT</name>
<dbReference type="InterPro" id="IPR036640">
    <property type="entry name" value="ABC1_TM_sf"/>
</dbReference>
<feature type="transmembrane region" description="Helical" evidence="7">
    <location>
        <begin position="82"/>
        <end position="110"/>
    </location>
</feature>
<dbReference type="InterPro" id="IPR027417">
    <property type="entry name" value="P-loop_NTPase"/>
</dbReference>
<keyword evidence="5 7" id="KW-1133">Transmembrane helix</keyword>
<comment type="subcellular location">
    <subcellularLocation>
        <location evidence="1">Cell membrane</location>
        <topology evidence="1">Multi-pass membrane protein</topology>
    </subcellularLocation>
</comment>
<evidence type="ECO:0000256" key="2">
    <source>
        <dbReference type="ARBA" id="ARBA00022692"/>
    </source>
</evidence>
<evidence type="ECO:0000256" key="6">
    <source>
        <dbReference type="ARBA" id="ARBA00023136"/>
    </source>
</evidence>
<dbReference type="InterPro" id="IPR003593">
    <property type="entry name" value="AAA+_ATPase"/>
</dbReference>
<dbReference type="InterPro" id="IPR039421">
    <property type="entry name" value="Type_1_exporter"/>
</dbReference>
<dbReference type="PROSITE" id="PS00211">
    <property type="entry name" value="ABC_TRANSPORTER_1"/>
    <property type="match status" value="1"/>
</dbReference>
<organism evidence="10 11">
    <name type="scientific">Sorlinia euscelidii</name>
    <dbReference type="NCBI Taxonomy" id="3081148"/>
    <lineage>
        <taxon>Bacteria</taxon>
        <taxon>Pseudomonadati</taxon>
        <taxon>Pseudomonadota</taxon>
        <taxon>Alphaproteobacteria</taxon>
        <taxon>Acetobacterales</taxon>
        <taxon>Acetobacteraceae</taxon>
        <taxon>Sorlinia</taxon>
    </lineage>
</organism>
<evidence type="ECO:0000313" key="10">
    <source>
        <dbReference type="EMBL" id="MEE8657428.1"/>
    </source>
</evidence>
<feature type="domain" description="ABC transmembrane type-1" evidence="9">
    <location>
        <begin position="43"/>
        <end position="322"/>
    </location>
</feature>
<dbReference type="SUPFAM" id="SSF90123">
    <property type="entry name" value="ABC transporter transmembrane region"/>
    <property type="match status" value="1"/>
</dbReference>
<evidence type="ECO:0000256" key="3">
    <source>
        <dbReference type="ARBA" id="ARBA00022741"/>
    </source>
</evidence>
<dbReference type="PANTHER" id="PTHR43394">
    <property type="entry name" value="ATP-DEPENDENT PERMEASE MDL1, MITOCHONDRIAL"/>
    <property type="match status" value="1"/>
</dbReference>
<evidence type="ECO:0000259" key="9">
    <source>
        <dbReference type="PROSITE" id="PS50929"/>
    </source>
</evidence>
<dbReference type="InterPro" id="IPR011527">
    <property type="entry name" value="ABC1_TM_dom"/>
</dbReference>
<comment type="caution">
    <text evidence="10">The sequence shown here is derived from an EMBL/GenBank/DDBJ whole genome shotgun (WGS) entry which is preliminary data.</text>
</comment>
<dbReference type="EMBL" id="JAWJZY010000001">
    <property type="protein sequence ID" value="MEE8657428.1"/>
    <property type="molecule type" value="Genomic_DNA"/>
</dbReference>